<gene>
    <name evidence="1" type="ORF">IV203_037154</name>
</gene>
<comment type="caution">
    <text evidence="1">The sequence shown here is derived from an EMBL/GenBank/DDBJ whole genome shotgun (WGS) entry which is preliminary data.</text>
</comment>
<proteinExistence type="predicted"/>
<reference evidence="1" key="1">
    <citation type="journal article" date="2021" name="Sci. Rep.">
        <title>Diploid genomic architecture of Nitzschia inconspicua, an elite biomass production diatom.</title>
        <authorList>
            <person name="Oliver A."/>
            <person name="Podell S."/>
            <person name="Pinowska A."/>
            <person name="Traller J.C."/>
            <person name="Smith S.R."/>
            <person name="McClure R."/>
            <person name="Beliaev A."/>
            <person name="Bohutskyi P."/>
            <person name="Hill E.A."/>
            <person name="Rabines A."/>
            <person name="Zheng H."/>
            <person name="Allen L.Z."/>
            <person name="Kuo A."/>
            <person name="Grigoriev I.V."/>
            <person name="Allen A.E."/>
            <person name="Hazlebeck D."/>
            <person name="Allen E.E."/>
        </authorList>
    </citation>
    <scope>NUCLEOTIDE SEQUENCE</scope>
    <source>
        <strain evidence="1">Hildebrandi</strain>
    </source>
</reference>
<dbReference type="AlphaFoldDB" id="A0A9K3LKV6"/>
<accession>A0A9K3LKV6</accession>
<sequence length="234" mass="27085">MIYFVVKQKSFLLRNLFDGTAFKRLLRIICSFRNVADLKLNGCYLQRLTVKPVTGIYKDRYDVEEEDGGDILNEAMDQFFLSKSLELGYDNEFRDSSGRFQCQSILTRCHGSHRYGKNLVVCPNVQSSERFIVVEGTETRPSKTNETDVSKCERHLDVKALNELALKAVTKDVDKNGRAIDIEVNGTLQNVREFAELHFCHDMEQMRSFEIIICAFIDKLYKEAEKNCNRNQQK</sequence>
<reference evidence="1" key="2">
    <citation type="submission" date="2021-04" db="EMBL/GenBank/DDBJ databases">
        <authorList>
            <person name="Podell S."/>
        </authorList>
    </citation>
    <scope>NUCLEOTIDE SEQUENCE</scope>
    <source>
        <strain evidence="1">Hildebrandi</strain>
    </source>
</reference>
<dbReference type="Proteomes" id="UP000693970">
    <property type="component" value="Unassembled WGS sequence"/>
</dbReference>
<organism evidence="1 2">
    <name type="scientific">Nitzschia inconspicua</name>
    <dbReference type="NCBI Taxonomy" id="303405"/>
    <lineage>
        <taxon>Eukaryota</taxon>
        <taxon>Sar</taxon>
        <taxon>Stramenopiles</taxon>
        <taxon>Ochrophyta</taxon>
        <taxon>Bacillariophyta</taxon>
        <taxon>Bacillariophyceae</taxon>
        <taxon>Bacillariophycidae</taxon>
        <taxon>Bacillariales</taxon>
        <taxon>Bacillariaceae</taxon>
        <taxon>Nitzschia</taxon>
    </lineage>
</organism>
<keyword evidence="2" id="KW-1185">Reference proteome</keyword>
<dbReference type="EMBL" id="JAGRRH010000009">
    <property type="protein sequence ID" value="KAG7363952.1"/>
    <property type="molecule type" value="Genomic_DNA"/>
</dbReference>
<evidence type="ECO:0000313" key="2">
    <source>
        <dbReference type="Proteomes" id="UP000693970"/>
    </source>
</evidence>
<evidence type="ECO:0000313" key="1">
    <source>
        <dbReference type="EMBL" id="KAG7363952.1"/>
    </source>
</evidence>
<name>A0A9K3LKV6_9STRA</name>
<protein>
    <submittedName>
        <fullName evidence="1">Uncharacterized protein</fullName>
    </submittedName>
</protein>